<evidence type="ECO:0000256" key="2">
    <source>
        <dbReference type="ARBA" id="ARBA00023295"/>
    </source>
</evidence>
<organism evidence="5 6">
    <name type="scientific">Candidatus Nealsonbacteria bacterium RBG_13_38_11</name>
    <dbReference type="NCBI Taxonomy" id="1801662"/>
    <lineage>
        <taxon>Bacteria</taxon>
        <taxon>Candidatus Nealsoniibacteriota</taxon>
    </lineage>
</organism>
<name>A0A1G2DY72_9BACT</name>
<feature type="domain" description="Glycoside hydrolase family 5" evidence="4">
    <location>
        <begin position="51"/>
        <end position="197"/>
    </location>
</feature>
<evidence type="ECO:0000256" key="1">
    <source>
        <dbReference type="ARBA" id="ARBA00022801"/>
    </source>
</evidence>
<dbReference type="SUPFAM" id="SSF51445">
    <property type="entry name" value="(Trans)glycosidases"/>
    <property type="match status" value="1"/>
</dbReference>
<accession>A0A1G2DY72</accession>
<dbReference type="InterPro" id="IPR017853">
    <property type="entry name" value="GH"/>
</dbReference>
<dbReference type="Gene3D" id="3.20.20.80">
    <property type="entry name" value="Glycosidases"/>
    <property type="match status" value="1"/>
</dbReference>
<reference evidence="5 6" key="1">
    <citation type="journal article" date="2016" name="Nat. Commun.">
        <title>Thousands of microbial genomes shed light on interconnected biogeochemical processes in an aquifer system.</title>
        <authorList>
            <person name="Anantharaman K."/>
            <person name="Brown C.T."/>
            <person name="Hug L.A."/>
            <person name="Sharon I."/>
            <person name="Castelle C.J."/>
            <person name="Probst A.J."/>
            <person name="Thomas B.C."/>
            <person name="Singh A."/>
            <person name="Wilkins M.J."/>
            <person name="Karaoz U."/>
            <person name="Brodie E.L."/>
            <person name="Williams K.H."/>
            <person name="Hubbard S.S."/>
            <person name="Banfield J.F."/>
        </authorList>
    </citation>
    <scope>NUCLEOTIDE SEQUENCE [LARGE SCALE GENOMIC DNA]</scope>
</reference>
<comment type="similarity">
    <text evidence="3">Belongs to the glycosyl hydrolase 5 (cellulase A) family.</text>
</comment>
<dbReference type="PROSITE" id="PS51257">
    <property type="entry name" value="PROKAR_LIPOPROTEIN"/>
    <property type="match status" value="1"/>
</dbReference>
<protein>
    <recommendedName>
        <fullName evidence="4">Glycoside hydrolase family 5 domain-containing protein</fullName>
    </recommendedName>
</protein>
<proteinExistence type="inferred from homology"/>
<evidence type="ECO:0000313" key="5">
    <source>
        <dbReference type="EMBL" id="OGZ18505.1"/>
    </source>
</evidence>
<dbReference type="InterPro" id="IPR001547">
    <property type="entry name" value="Glyco_hydro_5"/>
</dbReference>
<evidence type="ECO:0000313" key="6">
    <source>
        <dbReference type="Proteomes" id="UP000176662"/>
    </source>
</evidence>
<evidence type="ECO:0000256" key="3">
    <source>
        <dbReference type="RuleBase" id="RU361153"/>
    </source>
</evidence>
<keyword evidence="1 3" id="KW-0378">Hydrolase</keyword>
<dbReference type="GO" id="GO:0004553">
    <property type="term" value="F:hydrolase activity, hydrolyzing O-glycosyl compounds"/>
    <property type="evidence" value="ECO:0007669"/>
    <property type="project" value="InterPro"/>
</dbReference>
<keyword evidence="2 3" id="KW-0326">Glycosidase</keyword>
<sequence>MKLKMFFLIILILLLVFACYLFVGKREPTQDIVWGANFSQKQAQYYLSSDWHETYLALIKDLNVKHLKLATYWNLIEPKKDNYFFEDLDWQVRVAEENKVQLLLVIGMKAPRWPECHLPEWAKTLSKEEQQQRILQLLENIVLRYKDSEAVWAWQVENEPFFPFGECRWVDTDFLKKEIELVKSLDSKRQVIITDSGEGSFWVASARLGDIVGTTWYKKVWFHQLGTYITYPFPPTFYARKAKIIEKLFHKEVICVEMQAEPWGSTASLQEVPLEEQEKTMNLSQFKKNIESIRKTGFRKVYLWGAEWWYWMKEKQNKPEIWEEAKKLF</sequence>
<dbReference type="EMBL" id="MHLX01000032">
    <property type="protein sequence ID" value="OGZ18505.1"/>
    <property type="molecule type" value="Genomic_DNA"/>
</dbReference>
<gene>
    <name evidence="5" type="ORF">A2Z68_02655</name>
</gene>
<dbReference type="Pfam" id="PF00150">
    <property type="entry name" value="Cellulase"/>
    <property type="match status" value="1"/>
</dbReference>
<dbReference type="Proteomes" id="UP000176662">
    <property type="component" value="Unassembled WGS sequence"/>
</dbReference>
<dbReference type="AlphaFoldDB" id="A0A1G2DY72"/>
<evidence type="ECO:0000259" key="4">
    <source>
        <dbReference type="Pfam" id="PF00150"/>
    </source>
</evidence>
<comment type="caution">
    <text evidence="5">The sequence shown here is derived from an EMBL/GenBank/DDBJ whole genome shotgun (WGS) entry which is preliminary data.</text>
</comment>
<dbReference type="GO" id="GO:0000272">
    <property type="term" value="P:polysaccharide catabolic process"/>
    <property type="evidence" value="ECO:0007669"/>
    <property type="project" value="InterPro"/>
</dbReference>